<dbReference type="STRING" id="1249627.D779_2333"/>
<proteinExistence type="predicted"/>
<evidence type="ECO:0000313" key="1">
    <source>
        <dbReference type="EMBL" id="EXJ14639.1"/>
    </source>
</evidence>
<gene>
    <name evidence="1" type="ORF">D779_2333</name>
</gene>
<dbReference type="Proteomes" id="UP000019460">
    <property type="component" value="Unassembled WGS sequence"/>
</dbReference>
<reference evidence="1 2" key="1">
    <citation type="submission" date="2012-11" db="EMBL/GenBank/DDBJ databases">
        <title>Genome assembly of Thiorhodococcus sp. AK35.</title>
        <authorList>
            <person name="Nupur N."/>
            <person name="Khatri I."/>
            <person name="Subramanian S."/>
            <person name="Pinnaka A."/>
        </authorList>
    </citation>
    <scope>NUCLEOTIDE SEQUENCE [LARGE SCALE GENOMIC DNA]</scope>
    <source>
        <strain evidence="1 2">AK35</strain>
    </source>
</reference>
<dbReference type="EMBL" id="AONC01000038">
    <property type="protein sequence ID" value="EXJ14639.1"/>
    <property type="molecule type" value="Genomic_DNA"/>
</dbReference>
<keyword evidence="2" id="KW-1185">Reference proteome</keyword>
<comment type="caution">
    <text evidence="1">The sequence shown here is derived from an EMBL/GenBank/DDBJ whole genome shotgun (WGS) entry which is preliminary data.</text>
</comment>
<sequence>MIGWIWISGGEGIPREGTRVAGNHLLRYKSTRKCSGSGMAEQWAVCAPRIRSTLPGQTMRVRILTAVSLRS</sequence>
<evidence type="ECO:0000313" key="2">
    <source>
        <dbReference type="Proteomes" id="UP000019460"/>
    </source>
</evidence>
<name>W9V5J6_9GAMM</name>
<organism evidence="1 2">
    <name type="scientific">Imhoffiella purpurea</name>
    <dbReference type="NCBI Taxonomy" id="1249627"/>
    <lineage>
        <taxon>Bacteria</taxon>
        <taxon>Pseudomonadati</taxon>
        <taxon>Pseudomonadota</taxon>
        <taxon>Gammaproteobacteria</taxon>
        <taxon>Chromatiales</taxon>
        <taxon>Chromatiaceae</taxon>
        <taxon>Imhoffiella</taxon>
    </lineage>
</organism>
<protein>
    <submittedName>
        <fullName evidence="1">Uncharacterized protein</fullName>
    </submittedName>
</protein>
<accession>W9V5J6</accession>
<dbReference type="AlphaFoldDB" id="W9V5J6"/>